<evidence type="ECO:0008006" key="3">
    <source>
        <dbReference type="Google" id="ProtNLM"/>
    </source>
</evidence>
<dbReference type="Pfam" id="PF09898">
    <property type="entry name" value="DUF2125"/>
    <property type="match status" value="1"/>
</dbReference>
<evidence type="ECO:0000313" key="2">
    <source>
        <dbReference type="Proteomes" id="UP000199054"/>
    </source>
</evidence>
<dbReference type="AlphaFoldDB" id="A0A1H8K8Z0"/>
<organism evidence="1 2">
    <name type="scientific">Paracoccus alcaliphilus</name>
    <dbReference type="NCBI Taxonomy" id="34002"/>
    <lineage>
        <taxon>Bacteria</taxon>
        <taxon>Pseudomonadati</taxon>
        <taxon>Pseudomonadota</taxon>
        <taxon>Alphaproteobacteria</taxon>
        <taxon>Rhodobacterales</taxon>
        <taxon>Paracoccaceae</taxon>
        <taxon>Paracoccus</taxon>
    </lineage>
</organism>
<name>A0A1H8K8Z0_9RHOB</name>
<sequence length="335" mass="35712">MRRLLGSVLLIAAAIVGLWIVAENWAAGRLRDLIADRPDMQAAAVQPLRAPSRIGLRLDRPEIRQPGMALSADWLELWLSPLSPLTAVAVPAGDGWLDLSGQRLPYTLADTRAQVALSPLNRMAVSHLALNGGPLNIDGQVLLNRLQAQADLDGISPEGAAYDLRLMLDGLQGYRLALLGLAPLALPGVLSVEGDGRLWLDRALGGQEGDEMPRVLGFATTGIEIRLGDLSARLIGRVRQGGDGRAEGRVALYTPDAEGFIQAAATSGLIPEDGQMLARAMLKQMNRMPMPAALTPDGLDFPDPAATETRIPLVFRDGQMFLGVMPVGPAPRFPG</sequence>
<dbReference type="RefSeq" id="WP_170851854.1">
    <property type="nucleotide sequence ID" value="NZ_CP067124.1"/>
</dbReference>
<proteinExistence type="predicted"/>
<reference evidence="1 2" key="1">
    <citation type="submission" date="2016-10" db="EMBL/GenBank/DDBJ databases">
        <authorList>
            <person name="de Groot N.N."/>
        </authorList>
    </citation>
    <scope>NUCLEOTIDE SEQUENCE [LARGE SCALE GENOMIC DNA]</scope>
    <source>
        <strain evidence="1 2">DSM 8512</strain>
    </source>
</reference>
<gene>
    <name evidence="1" type="ORF">SAMN04489859_10218</name>
</gene>
<accession>A0A1H8K8Z0</accession>
<dbReference type="EMBL" id="FODE01000021">
    <property type="protein sequence ID" value="SEN89479.1"/>
    <property type="molecule type" value="Genomic_DNA"/>
</dbReference>
<evidence type="ECO:0000313" key="1">
    <source>
        <dbReference type="EMBL" id="SEN89479.1"/>
    </source>
</evidence>
<keyword evidence="2" id="KW-1185">Reference proteome</keyword>
<dbReference type="InterPro" id="IPR018666">
    <property type="entry name" value="DUF2125"/>
</dbReference>
<dbReference type="Proteomes" id="UP000199054">
    <property type="component" value="Unassembled WGS sequence"/>
</dbReference>
<dbReference type="STRING" id="34002.SAMN04489859_10218"/>
<protein>
    <recommendedName>
        <fullName evidence="3">DUF2125 domain-containing protein</fullName>
    </recommendedName>
</protein>